<reference evidence="4" key="1">
    <citation type="submission" date="2025-08" db="UniProtKB">
        <authorList>
            <consortium name="RefSeq"/>
        </authorList>
    </citation>
    <scope>IDENTIFICATION</scope>
    <source>
        <tissue evidence="4">Tentacle</tissue>
    </source>
</reference>
<dbReference type="SMART" id="SM00320">
    <property type="entry name" value="WD40"/>
    <property type="match status" value="2"/>
</dbReference>
<dbReference type="PANTHER" id="PTHR15496">
    <property type="entry name" value="GENERAL TRANSCRIPTION FACTOR 3C POLYPEPTIDE 4 FAMILY"/>
    <property type="match status" value="1"/>
</dbReference>
<dbReference type="InParanoid" id="A0A6P8IQ93"/>
<sequence>MADEVDKIEGKVVQKISFSYTSPFPDALSWSCDDRISVVTDQCVYVITLLFSEDVVKSSLKYHLSCIQAHQECFMFETGDIDNYDLSRTACTKLAVNRLLDPIANPSRTSGMNLTSYRSVAWSPSGCDSYGRCIIATLCLDHRLSLYTTNKTNKEWKEISCISEKWHSKCKTLFDSDPKFKKLKKRKGNPQSKTPVRELIAKSELEMVYINIVALTCLDWCPVLLDHSNQKYALLTAVTKSGKITFWTVDVPCSSDGMADVQLVDSNIQTVIPLPSSVAWYSRDGLEGLLAIGGSNGQIEVLALKVSKDSESNLKIDIPSKHLLWTDCDDLAVNCLQWTYSSKEQCSFATLSASKGSAVVQFSVPLSDGEKLEESKHHIHNEVHSAFVTGLDVCQDGRVFTCDSDGLLQMIDASPNVITHGQYSSSYTCYGIALSPNGLYVALLHSPNITRLQVHKGKNKQVEVSILSIFSEEFLSNVITQSSLSSLWDVQTAICQHYSQNDPPKNGPLLEFLNQSLDSIPFLSLLLRRRLVDQLSKKSEIDSLTSEDGDAESFTGQDWKLESIQTGRQIVKRCLTLSLKSWLQDYKEFEHTEKALTSLMVMSDWLVMQYSDQESLDLAVQVYNTTGNSASAAQAASIREERSKESEKVLTDPLKQERVEKPENAVIDLTQNTEHVSSNGLPPREKCRLCQKDVLLTSLISAECANGHAWKRCLVTFCVCADYSYNRCQDCGGCISLIGQEQSPWLQKRLRETQVCSLCHGWKDSRV</sequence>
<dbReference type="Pfam" id="PF12657">
    <property type="entry name" value="TFIIIC_delta"/>
    <property type="match status" value="1"/>
</dbReference>
<protein>
    <submittedName>
        <fullName evidence="4">General transcription factor 3C polypeptide 4-like</fullName>
    </submittedName>
</protein>
<dbReference type="Proteomes" id="UP000515163">
    <property type="component" value="Unplaced"/>
</dbReference>
<dbReference type="PANTHER" id="PTHR15496:SF2">
    <property type="entry name" value="GENERAL TRANSCRIPTION FACTOR 3C POLYPEPTIDE 4"/>
    <property type="match status" value="1"/>
</dbReference>
<dbReference type="InterPro" id="IPR024764">
    <property type="entry name" value="TFIIIC_Znf"/>
</dbReference>
<dbReference type="Pfam" id="PF12660">
    <property type="entry name" value="zf-TFIIIC"/>
    <property type="match status" value="1"/>
</dbReference>
<organism evidence="3 4">
    <name type="scientific">Actinia tenebrosa</name>
    <name type="common">Australian red waratah sea anemone</name>
    <dbReference type="NCBI Taxonomy" id="6105"/>
    <lineage>
        <taxon>Eukaryota</taxon>
        <taxon>Metazoa</taxon>
        <taxon>Cnidaria</taxon>
        <taxon>Anthozoa</taxon>
        <taxon>Hexacorallia</taxon>
        <taxon>Actiniaria</taxon>
        <taxon>Actiniidae</taxon>
        <taxon>Actinia</taxon>
    </lineage>
</organism>
<dbReference type="SUPFAM" id="SSF101908">
    <property type="entry name" value="Putative isomerase YbhE"/>
    <property type="match status" value="1"/>
</dbReference>
<feature type="domain" description="Transcription factor IIIC 90kDa subunit N-terminal" evidence="1">
    <location>
        <begin position="30"/>
        <end position="450"/>
    </location>
</feature>
<evidence type="ECO:0000313" key="4">
    <source>
        <dbReference type="RefSeq" id="XP_031568600.1"/>
    </source>
</evidence>
<dbReference type="InterPro" id="IPR036322">
    <property type="entry name" value="WD40_repeat_dom_sf"/>
</dbReference>
<dbReference type="GO" id="GO:0000127">
    <property type="term" value="C:transcription factor TFIIIC complex"/>
    <property type="evidence" value="ECO:0007669"/>
    <property type="project" value="InterPro"/>
</dbReference>
<dbReference type="RefSeq" id="XP_031568600.1">
    <property type="nucleotide sequence ID" value="XM_031712740.1"/>
</dbReference>
<evidence type="ECO:0000313" key="3">
    <source>
        <dbReference type="Proteomes" id="UP000515163"/>
    </source>
</evidence>
<dbReference type="GeneID" id="116303240"/>
<dbReference type="AlphaFoldDB" id="A0A6P8IQ93"/>
<gene>
    <name evidence="4" type="primary">LOC116303240</name>
</gene>
<dbReference type="InterPro" id="IPR044230">
    <property type="entry name" value="GTF3C4"/>
</dbReference>
<dbReference type="InterPro" id="IPR001680">
    <property type="entry name" value="WD40_rpt"/>
</dbReference>
<name>A0A6P8IQ93_ACTTE</name>
<dbReference type="Gene3D" id="2.130.10.10">
    <property type="entry name" value="YVTN repeat-like/Quinoprotein amine dehydrogenase"/>
    <property type="match status" value="1"/>
</dbReference>
<dbReference type="KEGG" id="aten:116303240"/>
<evidence type="ECO:0000259" key="2">
    <source>
        <dbReference type="Pfam" id="PF12660"/>
    </source>
</evidence>
<dbReference type="SUPFAM" id="SSF50978">
    <property type="entry name" value="WD40 repeat-like"/>
    <property type="match status" value="1"/>
</dbReference>
<proteinExistence type="predicted"/>
<dbReference type="GO" id="GO:0006384">
    <property type="term" value="P:transcription initiation at RNA polymerase III promoter"/>
    <property type="evidence" value="ECO:0007669"/>
    <property type="project" value="InterPro"/>
</dbReference>
<dbReference type="InterPro" id="IPR024761">
    <property type="entry name" value="TFIIIC_delta_N"/>
</dbReference>
<dbReference type="OrthoDB" id="6021743at2759"/>
<dbReference type="InterPro" id="IPR015943">
    <property type="entry name" value="WD40/YVTN_repeat-like_dom_sf"/>
</dbReference>
<dbReference type="GO" id="GO:0004402">
    <property type="term" value="F:histone acetyltransferase activity"/>
    <property type="evidence" value="ECO:0007669"/>
    <property type="project" value="InterPro"/>
</dbReference>
<feature type="domain" description="Transcription factor IIIC putative zinc-finger" evidence="2">
    <location>
        <begin position="676"/>
        <end position="735"/>
    </location>
</feature>
<evidence type="ECO:0000259" key="1">
    <source>
        <dbReference type="Pfam" id="PF12657"/>
    </source>
</evidence>
<dbReference type="FunCoup" id="A0A6P8IQ93">
    <property type="interactions" value="2253"/>
</dbReference>
<keyword evidence="3" id="KW-1185">Reference proteome</keyword>
<accession>A0A6P8IQ93</accession>